<dbReference type="VEuPathDB" id="TriTrypDB:LmxM.31.1520"/>
<dbReference type="OMA" id="ERWYEDY"/>
<organism evidence="2 3">
    <name type="scientific">Leishmania mexicana (strain MHOM/GT/2001/U1103)</name>
    <dbReference type="NCBI Taxonomy" id="929439"/>
    <lineage>
        <taxon>Eukaryota</taxon>
        <taxon>Discoba</taxon>
        <taxon>Euglenozoa</taxon>
        <taxon>Kinetoplastea</taxon>
        <taxon>Metakinetoplastina</taxon>
        <taxon>Trypanosomatida</taxon>
        <taxon>Trypanosomatidae</taxon>
        <taxon>Leishmaniinae</taxon>
        <taxon>Leishmania</taxon>
    </lineage>
</organism>
<evidence type="ECO:0000313" key="2">
    <source>
        <dbReference type="EMBL" id="CBZ29542.1"/>
    </source>
</evidence>
<dbReference type="Proteomes" id="UP000007259">
    <property type="component" value="Chromosome 31"/>
</dbReference>
<reference evidence="2 3" key="1">
    <citation type="journal article" date="2011" name="Genome Res.">
        <title>Chromosome and gene copy number variation allow major structural change between species and strains of Leishmania.</title>
        <authorList>
            <person name="Rogers M.B."/>
            <person name="Hilley J.D."/>
            <person name="Dickens N.J."/>
            <person name="Wilkes J."/>
            <person name="Bates P.A."/>
            <person name="Depledge D.P."/>
            <person name="Harris D."/>
            <person name="Her Y."/>
            <person name="Herzyk P."/>
            <person name="Imamura H."/>
            <person name="Otto T.D."/>
            <person name="Sanders M."/>
            <person name="Seeger K."/>
            <person name="Dujardin J.C."/>
            <person name="Berriman M."/>
            <person name="Smith D.F."/>
            <person name="Hertz-Fowler C."/>
            <person name="Mottram J.C."/>
        </authorList>
    </citation>
    <scope>NUCLEOTIDE SEQUENCE [LARGE SCALE GENOMIC DNA]</scope>
    <source>
        <strain evidence="2 3">MHOM/GT/2001/U1103</strain>
    </source>
</reference>
<accession>E9B2S8</accession>
<dbReference type="KEGG" id="lmi:LMXM_31_1520"/>
<sequence length="524" mass="57893">MDVLHMFRSRRPPKKEMYAKLLVLIAFGVFCAVVGFNVAHLPLPSAKRGVLDANIPTADRNSFTVTALSSEDRVRHAELSTRIAVPYLMPWGKDERPAMFFMWHLLYRSLKPDLDKFEADLLSTSTIDATASKIGSTATRNPRKIVIDVIESDKGYITTSLAHFLPTTYVFSVVASALAEQQYGWHPLHPRYRRGAKDTYGFESDDLTAKRQEYAERVAAKVERVLASPAAEGVVEVSQQPGIDGVQPVTQTDARAATAEKDDAGGNIPERITPQAKAEAAAQLWSPPHLYLCVPRHSLNASYYTSVGAQELHVNYQILLFPHVALRGVRTSAEFDVALRTLLAQANVASFIALPWLSESDNVGTGNAANSEPVRPRMLLRKRELMDYERWYEDYRLTPLQVLQRALSSPDVEAQYHVFILPLGSKWWFGALRQLFRVELQKKHDRPPGNVAVRSTTNAVDTASTTADGALASTDGSGTTTSAASPLTSLAANMFGCAARQALLGCVAREQHSSCERFSEVHVR</sequence>
<keyword evidence="1" id="KW-0472">Membrane</keyword>
<dbReference type="RefSeq" id="XP_003877997.1">
    <property type="nucleotide sequence ID" value="XM_003877948.1"/>
</dbReference>
<evidence type="ECO:0000313" key="3">
    <source>
        <dbReference type="Proteomes" id="UP000007259"/>
    </source>
</evidence>
<protein>
    <submittedName>
        <fullName evidence="2">Uncharacterized protein</fullName>
    </submittedName>
</protein>
<proteinExistence type="predicted"/>
<keyword evidence="1" id="KW-1133">Transmembrane helix</keyword>
<keyword evidence="3" id="KW-1185">Reference proteome</keyword>
<name>E9B2S8_LEIMU</name>
<feature type="transmembrane region" description="Helical" evidence="1">
    <location>
        <begin position="21"/>
        <end position="43"/>
    </location>
</feature>
<dbReference type="OrthoDB" id="263978at2759"/>
<keyword evidence="1" id="KW-0812">Transmembrane</keyword>
<dbReference type="GeneID" id="13453587"/>
<dbReference type="AlphaFoldDB" id="E9B2S8"/>
<evidence type="ECO:0000256" key="1">
    <source>
        <dbReference type="SAM" id="Phobius"/>
    </source>
</evidence>
<dbReference type="PhylomeDB" id="E9B2S8"/>
<gene>
    <name evidence="2" type="ORF">LMXM_31_1520</name>
</gene>
<dbReference type="EMBL" id="FR799584">
    <property type="protein sequence ID" value="CBZ29542.1"/>
    <property type="molecule type" value="Genomic_DNA"/>
</dbReference>